<dbReference type="EMBL" id="JAHLQL010000003">
    <property type="protein sequence ID" value="MBU5592127.1"/>
    <property type="molecule type" value="Genomic_DNA"/>
</dbReference>
<accession>A0ABS6F0U8</accession>
<dbReference type="Proteomes" id="UP000736583">
    <property type="component" value="Unassembled WGS sequence"/>
</dbReference>
<sequence>MKVIVINRKRVKITTIIIGLMIILFSAEKIFDGKLKFVALVNSNLDELKQYSALQDKFTYKLPEDWETKEIDFSSKDIIYHNDFNSKDQKIYGFVQVWKSQEDLKVFLDKSKEVSSKQNKISNYDLQPIEINDNKGYVVHYSMKTPQNASYMANEFFIDHGDSFIRFSFFVSEKNYKENMLSIFKGLVSTFKYEK</sequence>
<reference evidence="2 3" key="1">
    <citation type="submission" date="2021-06" db="EMBL/GenBank/DDBJ databases">
        <authorList>
            <person name="Sun Q."/>
            <person name="Li D."/>
        </authorList>
    </citation>
    <scope>NUCLEOTIDE SEQUENCE [LARGE SCALE GENOMIC DNA]</scope>
    <source>
        <strain evidence="2 3">MSJ-4</strain>
    </source>
</reference>
<keyword evidence="1" id="KW-0472">Membrane</keyword>
<keyword evidence="1" id="KW-0812">Transmembrane</keyword>
<evidence type="ECO:0000256" key="1">
    <source>
        <dbReference type="SAM" id="Phobius"/>
    </source>
</evidence>
<proteinExistence type="predicted"/>
<organism evidence="2 3">
    <name type="scientific">Clostridium simiarum</name>
    <dbReference type="NCBI Taxonomy" id="2841506"/>
    <lineage>
        <taxon>Bacteria</taxon>
        <taxon>Bacillati</taxon>
        <taxon>Bacillota</taxon>
        <taxon>Clostridia</taxon>
        <taxon>Eubacteriales</taxon>
        <taxon>Clostridiaceae</taxon>
        <taxon>Clostridium</taxon>
    </lineage>
</organism>
<evidence type="ECO:0008006" key="4">
    <source>
        <dbReference type="Google" id="ProtNLM"/>
    </source>
</evidence>
<keyword evidence="3" id="KW-1185">Reference proteome</keyword>
<comment type="caution">
    <text evidence="2">The sequence shown here is derived from an EMBL/GenBank/DDBJ whole genome shotgun (WGS) entry which is preliminary data.</text>
</comment>
<name>A0ABS6F0U8_9CLOT</name>
<feature type="transmembrane region" description="Helical" evidence="1">
    <location>
        <begin position="12"/>
        <end position="31"/>
    </location>
</feature>
<protein>
    <recommendedName>
        <fullName evidence="4">Membrane-associated protein</fullName>
    </recommendedName>
</protein>
<evidence type="ECO:0000313" key="2">
    <source>
        <dbReference type="EMBL" id="MBU5592127.1"/>
    </source>
</evidence>
<dbReference type="RefSeq" id="WP_216456989.1">
    <property type="nucleotide sequence ID" value="NZ_JAHLQL010000003.1"/>
</dbReference>
<keyword evidence="1" id="KW-1133">Transmembrane helix</keyword>
<evidence type="ECO:0000313" key="3">
    <source>
        <dbReference type="Proteomes" id="UP000736583"/>
    </source>
</evidence>
<gene>
    <name evidence="2" type="ORF">KQI89_10180</name>
</gene>